<feature type="transmembrane region" description="Helical" evidence="1">
    <location>
        <begin position="41"/>
        <end position="59"/>
    </location>
</feature>
<keyword evidence="3" id="KW-1185">Reference proteome</keyword>
<evidence type="ECO:0000313" key="3">
    <source>
        <dbReference type="Proteomes" id="UP000048984"/>
    </source>
</evidence>
<evidence type="ECO:0000313" key="2">
    <source>
        <dbReference type="EMBL" id="KPL54427.1"/>
    </source>
</evidence>
<comment type="caution">
    <text evidence="2">The sequence shown here is derived from an EMBL/GenBank/DDBJ whole genome shotgun (WGS) entry which is preliminary data.</text>
</comment>
<dbReference type="Pfam" id="PF10003">
    <property type="entry name" value="DUF2244"/>
    <property type="match status" value="1"/>
</dbReference>
<dbReference type="Proteomes" id="UP000048984">
    <property type="component" value="Unassembled WGS sequence"/>
</dbReference>
<dbReference type="AlphaFoldDB" id="A0A0P6VTY2"/>
<sequence>MSSLVSAAEIRPSDADRASVPEIAAFDAVITPHRSLSERGLVILLAVVALVSCAIQIAFVALGAWMAGAFVLFDAVFLAFAVSACRADMARSERIALRGATVTIERQGHRGPASRTAWPAWGLSIECRDDPDYGCRSLVLHHRDRRDEIARDLSPAERRDFLAAFAAALSVAGFPPRITTVTAPALLVR</sequence>
<keyword evidence="1" id="KW-0812">Transmembrane</keyword>
<gene>
    <name evidence="2" type="ORF">ABB55_21235</name>
</gene>
<dbReference type="STRING" id="665126.ABB55_21235"/>
<proteinExistence type="predicted"/>
<dbReference type="RefSeq" id="WP_054360594.1">
    <property type="nucleotide sequence ID" value="NZ_JAPCYQ010000001.1"/>
</dbReference>
<name>A0A0P6VTY2_9HYPH</name>
<dbReference type="InterPro" id="IPR019253">
    <property type="entry name" value="DUF2244_TM"/>
</dbReference>
<protein>
    <recommendedName>
        <fullName evidence="4">DUF2244 domain-containing protein</fullName>
    </recommendedName>
</protein>
<dbReference type="EMBL" id="LJYW01000001">
    <property type="protein sequence ID" value="KPL54427.1"/>
    <property type="molecule type" value="Genomic_DNA"/>
</dbReference>
<evidence type="ECO:0000256" key="1">
    <source>
        <dbReference type="SAM" id="Phobius"/>
    </source>
</evidence>
<reference evidence="2 3" key="2">
    <citation type="submission" date="2015-10" db="EMBL/GenBank/DDBJ databases">
        <title>Draft Genome Sequence of Prosthecomicrobium hirschii ATCC 27832.</title>
        <authorList>
            <person name="Daniel J."/>
            <person name="Givan S.A."/>
            <person name="Brun Y.V."/>
            <person name="Brown P.J."/>
        </authorList>
    </citation>
    <scope>NUCLEOTIDE SEQUENCE [LARGE SCALE GENOMIC DNA]</scope>
    <source>
        <strain evidence="2 3">16</strain>
    </source>
</reference>
<reference evidence="2 3" key="1">
    <citation type="submission" date="2015-09" db="EMBL/GenBank/DDBJ databases">
        <authorList>
            <person name="Jackson K.R."/>
            <person name="Lunt B.L."/>
            <person name="Fisher J.N.B."/>
            <person name="Gardner A.V."/>
            <person name="Bailey M.E."/>
            <person name="Deus L.M."/>
            <person name="Earl A.S."/>
            <person name="Gibby P.D."/>
            <person name="Hartmann K.A."/>
            <person name="Liu J.E."/>
            <person name="Manci A.M."/>
            <person name="Nielsen D.A."/>
            <person name="Solomon M.B."/>
            <person name="Breakwell D.P."/>
            <person name="Burnett S.H."/>
            <person name="Grose J.H."/>
        </authorList>
    </citation>
    <scope>NUCLEOTIDE SEQUENCE [LARGE SCALE GENOMIC DNA]</scope>
    <source>
        <strain evidence="2 3">16</strain>
    </source>
</reference>
<evidence type="ECO:0008006" key="4">
    <source>
        <dbReference type="Google" id="ProtNLM"/>
    </source>
</evidence>
<organism evidence="2 3">
    <name type="scientific">Prosthecodimorpha hirschii</name>
    <dbReference type="NCBI Taxonomy" id="665126"/>
    <lineage>
        <taxon>Bacteria</taxon>
        <taxon>Pseudomonadati</taxon>
        <taxon>Pseudomonadota</taxon>
        <taxon>Alphaproteobacteria</taxon>
        <taxon>Hyphomicrobiales</taxon>
        <taxon>Ancalomicrobiaceae</taxon>
        <taxon>Prosthecodimorpha</taxon>
    </lineage>
</organism>
<feature type="transmembrane region" description="Helical" evidence="1">
    <location>
        <begin position="65"/>
        <end position="85"/>
    </location>
</feature>
<accession>A0A0P6VTY2</accession>
<keyword evidence="1" id="KW-0472">Membrane</keyword>
<keyword evidence="1" id="KW-1133">Transmembrane helix</keyword>
<dbReference type="OrthoDB" id="9808190at2"/>